<accession>F4C131</accession>
<name>F4C131_SPHS2</name>
<organism evidence="1">
    <name type="scientific">Sphingobacterium sp. (strain 21)</name>
    <dbReference type="NCBI Taxonomy" id="743722"/>
    <lineage>
        <taxon>Bacteria</taxon>
        <taxon>Pseudomonadati</taxon>
        <taxon>Bacteroidota</taxon>
        <taxon>Sphingobacteriia</taxon>
        <taxon>Sphingobacteriales</taxon>
        <taxon>Sphingobacteriaceae</taxon>
        <taxon>Sphingobacterium</taxon>
    </lineage>
</organism>
<dbReference type="KEGG" id="shg:Sph21_0260"/>
<dbReference type="HOGENOM" id="CLU_062626_0_0_10"/>
<dbReference type="EMBL" id="CP002584">
    <property type="protein sequence ID" value="ADZ76842.1"/>
    <property type="molecule type" value="Genomic_DNA"/>
</dbReference>
<dbReference type="STRING" id="743722.Sph21_0260"/>
<sequence>MFTARRFFAAGLNLLKMENILMKSHNRYFIGNHKKILLDPMDPFWYKFQVVSASFRNFLPSLKYTEHESNFFKLLTNQRQSYFEQSLQDVPENLKVRFHGYALQDIKDSPGVIATFHSGSFRMIGHYLAKNDIPFVLVVSKDGMQKETELVDFKYDNKKIEHLGFNLINANDKNSLLRINRELREGKNILVYVDGNTGTGNDLTGRNLLSIPFLNQHIKVRAGAAFISYLSKSPIYPVVSTRQWKRVPCLDFFSPILPNKERNRQIFIEQAILRIYKHLEKAVSKKPWQWESWLHLHEHADIVNPIAEQISEPIITEGKKKRLVRFNEEDYSFFGITGKYFLFRKSDYQCFGIERWLYRRLEQIYRRDYPFTVPLLQRNHMKDLITNRVVLEI</sequence>
<evidence type="ECO:0008006" key="2">
    <source>
        <dbReference type="Google" id="ProtNLM"/>
    </source>
</evidence>
<reference evidence="1" key="1">
    <citation type="submission" date="2011-03" db="EMBL/GenBank/DDBJ databases">
        <title>Complete sequence of Sphingobacterium sp. 21.</title>
        <authorList>
            <consortium name="US DOE Joint Genome Institute"/>
            <person name="Lucas S."/>
            <person name="Copeland A."/>
            <person name="Lapidus A."/>
            <person name="Cheng J.-F."/>
            <person name="Goodwin L."/>
            <person name="Pitluck S."/>
            <person name="Davenport K."/>
            <person name="Detter J.C."/>
            <person name="Han C."/>
            <person name="Tapia R."/>
            <person name="Land M."/>
            <person name="Hauser L."/>
            <person name="Kyrpides N."/>
            <person name="Ivanova N."/>
            <person name="Ovchinnikova G."/>
            <person name="Pagani I."/>
            <person name="Siebers A.K."/>
            <person name="Allgaier M."/>
            <person name="Thelen M.P."/>
            <person name="Hugenholtz P."/>
            <person name="Woyke T."/>
        </authorList>
    </citation>
    <scope>NUCLEOTIDE SEQUENCE</scope>
    <source>
        <strain evidence="1">21</strain>
    </source>
</reference>
<protein>
    <recommendedName>
        <fullName evidence="2">Lipid A biosynthesis acyltransferase</fullName>
    </recommendedName>
</protein>
<dbReference type="eggNOG" id="COG1560">
    <property type="taxonomic scope" value="Bacteria"/>
</dbReference>
<gene>
    <name evidence="1" type="ordered locus">Sph21_0260</name>
</gene>
<dbReference type="PATRIC" id="fig|743722.3.peg.279"/>
<dbReference type="AlphaFoldDB" id="F4C131"/>
<evidence type="ECO:0000313" key="1">
    <source>
        <dbReference type="EMBL" id="ADZ76842.1"/>
    </source>
</evidence>
<proteinExistence type="predicted"/>